<proteinExistence type="predicted"/>
<dbReference type="InParanoid" id="K3WEZ2"/>
<dbReference type="EMBL" id="GL376638">
    <property type="status" value="NOT_ANNOTATED_CDS"/>
    <property type="molecule type" value="Genomic_DNA"/>
</dbReference>
<dbReference type="VEuPathDB" id="FungiDB:PYU1_G003523"/>
<sequence length="72" mass="8564">MAKKKEILQSEVVKLETCLRQRTELLFRLRQNHEKLVTVNGHLHSKSTRILRRNGLVRKFNTCKNLKQTSTY</sequence>
<name>K3WEZ2_GLOUD</name>
<evidence type="ECO:0000313" key="1">
    <source>
        <dbReference type="EnsemblProtists" id="PYU1_T003533"/>
    </source>
</evidence>
<reference evidence="2" key="2">
    <citation type="submission" date="2010-04" db="EMBL/GenBank/DDBJ databases">
        <authorList>
            <person name="Buell R."/>
            <person name="Hamilton J."/>
            <person name="Hostetler J."/>
        </authorList>
    </citation>
    <scope>NUCLEOTIDE SEQUENCE [LARGE SCALE GENOMIC DNA]</scope>
    <source>
        <strain evidence="2">DAOM:BR144</strain>
    </source>
</reference>
<reference evidence="2" key="1">
    <citation type="journal article" date="2010" name="Genome Biol.">
        <title>Genome sequence of the necrotrophic plant pathogen Pythium ultimum reveals original pathogenicity mechanisms and effector repertoire.</title>
        <authorList>
            <person name="Levesque C.A."/>
            <person name="Brouwer H."/>
            <person name="Cano L."/>
            <person name="Hamilton J.P."/>
            <person name="Holt C."/>
            <person name="Huitema E."/>
            <person name="Raffaele S."/>
            <person name="Robideau G.P."/>
            <person name="Thines M."/>
            <person name="Win J."/>
            <person name="Zerillo M.M."/>
            <person name="Beakes G.W."/>
            <person name="Boore J.L."/>
            <person name="Busam D."/>
            <person name="Dumas B."/>
            <person name="Ferriera S."/>
            <person name="Fuerstenberg S.I."/>
            <person name="Gachon C.M."/>
            <person name="Gaulin E."/>
            <person name="Govers F."/>
            <person name="Grenville-Briggs L."/>
            <person name="Horner N."/>
            <person name="Hostetler J."/>
            <person name="Jiang R.H."/>
            <person name="Johnson J."/>
            <person name="Krajaejun T."/>
            <person name="Lin H."/>
            <person name="Meijer H.J."/>
            <person name="Moore B."/>
            <person name="Morris P."/>
            <person name="Phuntmart V."/>
            <person name="Puiu D."/>
            <person name="Shetty J."/>
            <person name="Stajich J.E."/>
            <person name="Tripathy S."/>
            <person name="Wawra S."/>
            <person name="van West P."/>
            <person name="Whitty B.R."/>
            <person name="Coutinho P.M."/>
            <person name="Henrissat B."/>
            <person name="Martin F."/>
            <person name="Thomas P.D."/>
            <person name="Tyler B.M."/>
            <person name="De Vries R.P."/>
            <person name="Kamoun S."/>
            <person name="Yandell M."/>
            <person name="Tisserat N."/>
            <person name="Buell C.R."/>
        </authorList>
    </citation>
    <scope>NUCLEOTIDE SEQUENCE</scope>
    <source>
        <strain evidence="2">DAOM:BR144</strain>
    </source>
</reference>
<reference evidence="1" key="3">
    <citation type="submission" date="2015-02" db="UniProtKB">
        <authorList>
            <consortium name="EnsemblProtists"/>
        </authorList>
    </citation>
    <scope>IDENTIFICATION</scope>
    <source>
        <strain evidence="1">DAOM BR144</strain>
    </source>
</reference>
<keyword evidence="2" id="KW-1185">Reference proteome</keyword>
<accession>K3WEZ2</accession>
<dbReference type="AlphaFoldDB" id="K3WEZ2"/>
<protein>
    <submittedName>
        <fullName evidence="1">Uncharacterized protein</fullName>
    </submittedName>
</protein>
<dbReference type="EnsemblProtists" id="PYU1_T003533">
    <property type="protein sequence ID" value="PYU1_T003533"/>
    <property type="gene ID" value="PYU1_G003523"/>
</dbReference>
<evidence type="ECO:0000313" key="2">
    <source>
        <dbReference type="Proteomes" id="UP000019132"/>
    </source>
</evidence>
<organism evidence="1 2">
    <name type="scientific">Globisporangium ultimum (strain ATCC 200006 / CBS 805.95 / DAOM BR144)</name>
    <name type="common">Pythium ultimum</name>
    <dbReference type="NCBI Taxonomy" id="431595"/>
    <lineage>
        <taxon>Eukaryota</taxon>
        <taxon>Sar</taxon>
        <taxon>Stramenopiles</taxon>
        <taxon>Oomycota</taxon>
        <taxon>Peronosporomycetes</taxon>
        <taxon>Pythiales</taxon>
        <taxon>Pythiaceae</taxon>
        <taxon>Globisporangium</taxon>
    </lineage>
</organism>
<dbReference type="HOGENOM" id="CLU_2727823_0_0_1"/>
<dbReference type="Proteomes" id="UP000019132">
    <property type="component" value="Unassembled WGS sequence"/>
</dbReference>